<gene>
    <name evidence="1" type="ORF">KSP40_PGU007426</name>
</gene>
<comment type="caution">
    <text evidence="1">The sequence shown here is derived from an EMBL/GenBank/DDBJ whole genome shotgun (WGS) entry which is preliminary data.</text>
</comment>
<reference evidence="1 2" key="1">
    <citation type="journal article" date="2022" name="Nat. Plants">
        <title>Genomes of leafy and leafless Platanthera orchids illuminate the evolution of mycoheterotrophy.</title>
        <authorList>
            <person name="Li M.H."/>
            <person name="Liu K.W."/>
            <person name="Li Z."/>
            <person name="Lu H.C."/>
            <person name="Ye Q.L."/>
            <person name="Zhang D."/>
            <person name="Wang J.Y."/>
            <person name="Li Y.F."/>
            <person name="Zhong Z.M."/>
            <person name="Liu X."/>
            <person name="Yu X."/>
            <person name="Liu D.K."/>
            <person name="Tu X.D."/>
            <person name="Liu B."/>
            <person name="Hao Y."/>
            <person name="Liao X.Y."/>
            <person name="Jiang Y.T."/>
            <person name="Sun W.H."/>
            <person name="Chen J."/>
            <person name="Chen Y.Q."/>
            <person name="Ai Y."/>
            <person name="Zhai J.W."/>
            <person name="Wu S.S."/>
            <person name="Zhou Z."/>
            <person name="Hsiao Y.Y."/>
            <person name="Wu W.L."/>
            <person name="Chen Y.Y."/>
            <person name="Lin Y.F."/>
            <person name="Hsu J.L."/>
            <person name="Li C.Y."/>
            <person name="Wang Z.W."/>
            <person name="Zhao X."/>
            <person name="Zhong W.Y."/>
            <person name="Ma X.K."/>
            <person name="Ma L."/>
            <person name="Huang J."/>
            <person name="Chen G.Z."/>
            <person name="Huang M.Z."/>
            <person name="Huang L."/>
            <person name="Peng D.H."/>
            <person name="Luo Y.B."/>
            <person name="Zou S.Q."/>
            <person name="Chen S.P."/>
            <person name="Lan S."/>
            <person name="Tsai W.C."/>
            <person name="Van de Peer Y."/>
            <person name="Liu Z.J."/>
        </authorList>
    </citation>
    <scope>NUCLEOTIDE SEQUENCE [LARGE SCALE GENOMIC DNA]</scope>
    <source>
        <strain evidence="1">Lor288</strain>
    </source>
</reference>
<keyword evidence="2" id="KW-1185">Reference proteome</keyword>
<evidence type="ECO:0000313" key="1">
    <source>
        <dbReference type="EMBL" id="KAK8968812.1"/>
    </source>
</evidence>
<proteinExistence type="predicted"/>
<dbReference type="Gene3D" id="3.40.50.80">
    <property type="entry name" value="Nucleotide-binding domain of ferredoxin-NADP reductase (FNR) module"/>
    <property type="match status" value="1"/>
</dbReference>
<accession>A0ABR2MY61</accession>
<organism evidence="1 2">
    <name type="scientific">Platanthera guangdongensis</name>
    <dbReference type="NCBI Taxonomy" id="2320717"/>
    <lineage>
        <taxon>Eukaryota</taxon>
        <taxon>Viridiplantae</taxon>
        <taxon>Streptophyta</taxon>
        <taxon>Embryophyta</taxon>
        <taxon>Tracheophyta</taxon>
        <taxon>Spermatophyta</taxon>
        <taxon>Magnoliopsida</taxon>
        <taxon>Liliopsida</taxon>
        <taxon>Asparagales</taxon>
        <taxon>Orchidaceae</taxon>
        <taxon>Orchidoideae</taxon>
        <taxon>Orchideae</taxon>
        <taxon>Orchidinae</taxon>
        <taxon>Platanthera</taxon>
    </lineage>
</organism>
<dbReference type="EMBL" id="JBBWWR010000003">
    <property type="protein sequence ID" value="KAK8968812.1"/>
    <property type="molecule type" value="Genomic_DNA"/>
</dbReference>
<protein>
    <submittedName>
        <fullName evidence="1">Uncharacterized protein</fullName>
    </submittedName>
</protein>
<sequence length="67" mass="7398">MVEGSNEKVGDDVAFGVEEGATIDGIDGGTSWVFYCGVPVLGQELRKLCSEFNQRGATRFEFHKEHF</sequence>
<name>A0ABR2MY61_9ASPA</name>
<evidence type="ECO:0000313" key="2">
    <source>
        <dbReference type="Proteomes" id="UP001412067"/>
    </source>
</evidence>
<dbReference type="Proteomes" id="UP001412067">
    <property type="component" value="Unassembled WGS sequence"/>
</dbReference>
<dbReference type="InterPro" id="IPR039261">
    <property type="entry name" value="FNR_nucleotide-bd"/>
</dbReference>